<evidence type="ECO:0000313" key="2">
    <source>
        <dbReference type="Proteomes" id="UP000001194"/>
    </source>
</evidence>
<dbReference type="Proteomes" id="UP000001194">
    <property type="component" value="Unassembled WGS sequence"/>
</dbReference>
<gene>
    <name evidence="1" type="ORF">LACBIDRAFT_333578</name>
</gene>
<dbReference type="EMBL" id="DS547143">
    <property type="protein sequence ID" value="EDR01069.1"/>
    <property type="molecule type" value="Genomic_DNA"/>
</dbReference>
<dbReference type="RefSeq" id="XP_001888288.1">
    <property type="nucleotide sequence ID" value="XM_001888253.1"/>
</dbReference>
<protein>
    <submittedName>
        <fullName evidence="1">Predicted protein</fullName>
    </submittedName>
</protein>
<name>B0DWD6_LACBS</name>
<accession>B0DWD6</accession>
<dbReference type="GeneID" id="6083927"/>
<dbReference type="KEGG" id="lbc:LACBIDRAFT_333578"/>
<dbReference type="AlphaFoldDB" id="B0DWD6"/>
<dbReference type="HOGENOM" id="CLU_2277973_0_0_1"/>
<sequence>MLQKTTTPSRDQILEDDDLNCSALCNLPVLSLRQLVLGLRQLPVLGLRQLTRVCKLGTLYEGLDADRVTSNNSISLSWRPYNNALTCLGFEPEQIHYVHMPP</sequence>
<proteinExistence type="predicted"/>
<dbReference type="InParanoid" id="B0DWD6"/>
<evidence type="ECO:0000313" key="1">
    <source>
        <dbReference type="EMBL" id="EDR01069.1"/>
    </source>
</evidence>
<reference evidence="1 2" key="1">
    <citation type="journal article" date="2008" name="Nature">
        <title>The genome of Laccaria bicolor provides insights into mycorrhizal symbiosis.</title>
        <authorList>
            <person name="Martin F."/>
            <person name="Aerts A."/>
            <person name="Ahren D."/>
            <person name="Brun A."/>
            <person name="Danchin E.G.J."/>
            <person name="Duchaussoy F."/>
            <person name="Gibon J."/>
            <person name="Kohler A."/>
            <person name="Lindquist E."/>
            <person name="Pereda V."/>
            <person name="Salamov A."/>
            <person name="Shapiro H.J."/>
            <person name="Wuyts J."/>
            <person name="Blaudez D."/>
            <person name="Buee M."/>
            <person name="Brokstein P."/>
            <person name="Canbaeck B."/>
            <person name="Cohen D."/>
            <person name="Courty P.E."/>
            <person name="Coutinho P.M."/>
            <person name="Delaruelle C."/>
            <person name="Detter J.C."/>
            <person name="Deveau A."/>
            <person name="DiFazio S."/>
            <person name="Duplessis S."/>
            <person name="Fraissinet-Tachet L."/>
            <person name="Lucic E."/>
            <person name="Frey-Klett P."/>
            <person name="Fourrey C."/>
            <person name="Feussner I."/>
            <person name="Gay G."/>
            <person name="Grimwood J."/>
            <person name="Hoegger P.J."/>
            <person name="Jain P."/>
            <person name="Kilaru S."/>
            <person name="Labbe J."/>
            <person name="Lin Y.C."/>
            <person name="Legue V."/>
            <person name="Le Tacon F."/>
            <person name="Marmeisse R."/>
            <person name="Melayah D."/>
            <person name="Montanini B."/>
            <person name="Muratet M."/>
            <person name="Nehls U."/>
            <person name="Niculita-Hirzel H."/>
            <person name="Oudot-Le Secq M.P."/>
            <person name="Peter M."/>
            <person name="Quesneville H."/>
            <person name="Rajashekar B."/>
            <person name="Reich M."/>
            <person name="Rouhier N."/>
            <person name="Schmutz J."/>
            <person name="Yin T."/>
            <person name="Chalot M."/>
            <person name="Henrissat B."/>
            <person name="Kuees U."/>
            <person name="Lucas S."/>
            <person name="Van de Peer Y."/>
            <person name="Podila G.K."/>
            <person name="Polle A."/>
            <person name="Pukkila P.J."/>
            <person name="Richardson P.M."/>
            <person name="Rouze P."/>
            <person name="Sanders I.R."/>
            <person name="Stajich J.E."/>
            <person name="Tunlid A."/>
            <person name="Tuskan G."/>
            <person name="Grigoriev I.V."/>
        </authorList>
    </citation>
    <scope>NUCLEOTIDE SEQUENCE [LARGE SCALE GENOMIC DNA]</scope>
    <source>
        <strain evidence="2">S238N-H82 / ATCC MYA-4686</strain>
    </source>
</reference>
<organism evidence="2">
    <name type="scientific">Laccaria bicolor (strain S238N-H82 / ATCC MYA-4686)</name>
    <name type="common">Bicoloured deceiver</name>
    <name type="synonym">Laccaria laccata var. bicolor</name>
    <dbReference type="NCBI Taxonomy" id="486041"/>
    <lineage>
        <taxon>Eukaryota</taxon>
        <taxon>Fungi</taxon>
        <taxon>Dikarya</taxon>
        <taxon>Basidiomycota</taxon>
        <taxon>Agaricomycotina</taxon>
        <taxon>Agaricomycetes</taxon>
        <taxon>Agaricomycetidae</taxon>
        <taxon>Agaricales</taxon>
        <taxon>Agaricineae</taxon>
        <taxon>Hydnangiaceae</taxon>
        <taxon>Laccaria</taxon>
    </lineage>
</organism>
<keyword evidence="2" id="KW-1185">Reference proteome</keyword>